<evidence type="ECO:0000313" key="3">
    <source>
        <dbReference type="Proteomes" id="UP001165343"/>
    </source>
</evidence>
<organism evidence="2 3">
    <name type="scientific">Sphingomonas anseongensis</name>
    <dbReference type="NCBI Taxonomy" id="2908207"/>
    <lineage>
        <taxon>Bacteria</taxon>
        <taxon>Pseudomonadati</taxon>
        <taxon>Pseudomonadota</taxon>
        <taxon>Alphaproteobacteria</taxon>
        <taxon>Sphingomonadales</taxon>
        <taxon>Sphingomonadaceae</taxon>
        <taxon>Sphingomonas</taxon>
    </lineage>
</organism>
<evidence type="ECO:0000313" key="2">
    <source>
        <dbReference type="EMBL" id="MCL6679006.1"/>
    </source>
</evidence>
<dbReference type="InterPro" id="IPR052917">
    <property type="entry name" value="Stress-Dev_Protein"/>
</dbReference>
<accession>A0ABT0RFH2</accession>
<dbReference type="PANTHER" id="PTHR34818">
    <property type="entry name" value="PROTEIN BLI-3"/>
    <property type="match status" value="1"/>
</dbReference>
<dbReference type="Gene3D" id="2.30.110.10">
    <property type="entry name" value="Electron Transport, Fmn-binding Protein, Chain A"/>
    <property type="match status" value="1"/>
</dbReference>
<reference evidence="2" key="1">
    <citation type="submission" date="2022-05" db="EMBL/GenBank/DDBJ databases">
        <authorList>
            <person name="Jo J.-H."/>
            <person name="Im W.-T."/>
        </authorList>
    </citation>
    <scope>NUCLEOTIDE SEQUENCE</scope>
    <source>
        <strain evidence="2">RG327</strain>
    </source>
</reference>
<proteinExistence type="predicted"/>
<evidence type="ECO:0000259" key="1">
    <source>
        <dbReference type="Pfam" id="PF16242"/>
    </source>
</evidence>
<comment type="caution">
    <text evidence="2">The sequence shown here is derived from an EMBL/GenBank/DDBJ whole genome shotgun (WGS) entry which is preliminary data.</text>
</comment>
<dbReference type="RefSeq" id="WP_249867929.1">
    <property type="nucleotide sequence ID" value="NZ_JAMGBC010000001.1"/>
</dbReference>
<feature type="domain" description="General stress protein FMN-binding split barrel" evidence="1">
    <location>
        <begin position="8"/>
        <end position="142"/>
    </location>
</feature>
<sequence>MADDRDIEEQFWEALKDSPFVMLGIEGAREGATQPMTANFEDSDREAGRVYFFTANDHDFTRAMGQSNRAIGAFSGKDHGLFASLRGTLTVDNDRSTIDRLWNPIVAQWYEGKDDPKLALVRFEIDDAKIWLSDIGGFLKPAFNKLFGRKPEAGMKEKVAEVDF</sequence>
<protein>
    <submittedName>
        <fullName evidence="2">Pyridoxamine 5'-phosphate oxidase family protein</fullName>
    </submittedName>
</protein>
<dbReference type="SUPFAM" id="SSF50475">
    <property type="entry name" value="FMN-binding split barrel"/>
    <property type="match status" value="1"/>
</dbReference>
<dbReference type="PANTHER" id="PTHR34818:SF1">
    <property type="entry name" value="PROTEIN BLI-3"/>
    <property type="match status" value="1"/>
</dbReference>
<dbReference type="InterPro" id="IPR038725">
    <property type="entry name" value="YdaG_split_barrel_FMN-bd"/>
</dbReference>
<name>A0ABT0RFH2_9SPHN</name>
<dbReference type="Proteomes" id="UP001165343">
    <property type="component" value="Unassembled WGS sequence"/>
</dbReference>
<gene>
    <name evidence="2" type="ORF">LZ519_06705</name>
</gene>
<dbReference type="InterPro" id="IPR012349">
    <property type="entry name" value="Split_barrel_FMN-bd"/>
</dbReference>
<dbReference type="EMBL" id="JAMGBC010000001">
    <property type="protein sequence ID" value="MCL6679006.1"/>
    <property type="molecule type" value="Genomic_DNA"/>
</dbReference>
<dbReference type="Pfam" id="PF16242">
    <property type="entry name" value="Pyrid_ox_like"/>
    <property type="match status" value="1"/>
</dbReference>
<keyword evidence="3" id="KW-1185">Reference proteome</keyword>